<proteinExistence type="predicted"/>
<dbReference type="Proteomes" id="UP000731907">
    <property type="component" value="Unassembled WGS sequence"/>
</dbReference>
<name>A0ABS6J1L2_9RHOB</name>
<evidence type="ECO:0000313" key="2">
    <source>
        <dbReference type="Proteomes" id="UP000731907"/>
    </source>
</evidence>
<evidence type="ECO:0000313" key="1">
    <source>
        <dbReference type="EMBL" id="MBU9697646.1"/>
    </source>
</evidence>
<gene>
    <name evidence="1" type="ORF">GU927_007275</name>
</gene>
<dbReference type="RefSeq" id="WP_161761690.1">
    <property type="nucleotide sequence ID" value="NZ_JAAATX020000004.1"/>
</dbReference>
<comment type="caution">
    <text evidence="1">The sequence shown here is derived from an EMBL/GenBank/DDBJ whole genome shotgun (WGS) entry which is preliminary data.</text>
</comment>
<dbReference type="EMBL" id="JAAATX020000004">
    <property type="protein sequence ID" value="MBU9697646.1"/>
    <property type="molecule type" value="Genomic_DNA"/>
</dbReference>
<sequence length="57" mass="6458">MAQNDQGFVQSGKIDCRTDQAKTDRAGLSVRTINALFEYVFPHNTNRRLPFTPESQS</sequence>
<organism evidence="1 2">
    <name type="scientific">Paragemmobacter amnigenus</name>
    <dbReference type="NCBI Taxonomy" id="2852097"/>
    <lineage>
        <taxon>Bacteria</taxon>
        <taxon>Pseudomonadati</taxon>
        <taxon>Pseudomonadota</taxon>
        <taxon>Alphaproteobacteria</taxon>
        <taxon>Rhodobacterales</taxon>
        <taxon>Paracoccaceae</taxon>
        <taxon>Paragemmobacter</taxon>
    </lineage>
</organism>
<evidence type="ECO:0008006" key="3">
    <source>
        <dbReference type="Google" id="ProtNLM"/>
    </source>
</evidence>
<keyword evidence="2" id="KW-1185">Reference proteome</keyword>
<accession>A0ABS6J1L2</accession>
<protein>
    <recommendedName>
        <fullName evidence="3">Integrase</fullName>
    </recommendedName>
</protein>
<reference evidence="1 2" key="1">
    <citation type="submission" date="2021-06" db="EMBL/GenBank/DDBJ databases">
        <title>Rhodobacteraceae bacterium strain HSP-20.</title>
        <authorList>
            <person name="Chen W.-M."/>
        </authorList>
    </citation>
    <scope>NUCLEOTIDE SEQUENCE [LARGE SCALE GENOMIC DNA]</scope>
    <source>
        <strain evidence="1 2">HSP-20</strain>
    </source>
</reference>